<dbReference type="InterPro" id="IPR036961">
    <property type="entry name" value="Kinesin_motor_dom_sf"/>
</dbReference>
<dbReference type="KEGG" id="bgt:106080258"/>
<keyword evidence="1 3" id="KW-0547">Nucleotide-binding</keyword>
<evidence type="ECO:0000256" key="2">
    <source>
        <dbReference type="ARBA" id="ARBA00022840"/>
    </source>
</evidence>
<dbReference type="GO" id="GO:0007018">
    <property type="term" value="P:microtubule-based movement"/>
    <property type="evidence" value="ECO:0007669"/>
    <property type="project" value="InterPro"/>
</dbReference>
<reference evidence="5" key="1">
    <citation type="submission" date="2020-05" db="UniProtKB">
        <authorList>
            <consortium name="EnsemblMetazoa"/>
        </authorList>
    </citation>
    <scope>IDENTIFICATION</scope>
    <source>
        <strain evidence="5">BB02</strain>
    </source>
</reference>
<organism evidence="5 6">
    <name type="scientific">Biomphalaria glabrata</name>
    <name type="common">Bloodfluke planorb</name>
    <name type="synonym">Freshwater snail</name>
    <dbReference type="NCBI Taxonomy" id="6526"/>
    <lineage>
        <taxon>Eukaryota</taxon>
        <taxon>Metazoa</taxon>
        <taxon>Spiralia</taxon>
        <taxon>Lophotrochozoa</taxon>
        <taxon>Mollusca</taxon>
        <taxon>Gastropoda</taxon>
        <taxon>Heterobranchia</taxon>
        <taxon>Euthyneura</taxon>
        <taxon>Panpulmonata</taxon>
        <taxon>Hygrophila</taxon>
        <taxon>Lymnaeoidea</taxon>
        <taxon>Planorbidae</taxon>
        <taxon>Biomphalaria</taxon>
    </lineage>
</organism>
<keyword evidence="3" id="KW-0505">Motor protein</keyword>
<dbReference type="GO" id="GO:0005524">
    <property type="term" value="F:ATP binding"/>
    <property type="evidence" value="ECO:0007669"/>
    <property type="project" value="UniProtKB-UniRule"/>
</dbReference>
<name>A0A2C9KZR7_BIOGL</name>
<dbReference type="Gene3D" id="3.40.850.10">
    <property type="entry name" value="Kinesin motor domain"/>
    <property type="match status" value="1"/>
</dbReference>
<feature type="domain" description="Kinesin motor" evidence="4">
    <location>
        <begin position="4"/>
        <end position="158"/>
    </location>
</feature>
<dbReference type="VEuPathDB" id="VectorBase:BGLB025451"/>
<proteinExistence type="inferred from homology"/>
<dbReference type="STRING" id="6526.A0A2C9KZR7"/>
<feature type="binding site" evidence="3">
    <location>
        <begin position="105"/>
        <end position="112"/>
    </location>
    <ligand>
        <name>ATP</name>
        <dbReference type="ChEBI" id="CHEBI:30616"/>
    </ligand>
</feature>
<dbReference type="Pfam" id="PF00225">
    <property type="entry name" value="Kinesin"/>
    <property type="match status" value="1"/>
</dbReference>
<comment type="similarity">
    <text evidence="3">Belongs to the TRAFAC class myosin-kinesin ATPase superfamily. Kinesin family.</text>
</comment>
<evidence type="ECO:0000256" key="3">
    <source>
        <dbReference type="PROSITE-ProRule" id="PRU00283"/>
    </source>
</evidence>
<sequence>MASNIRVAVRIRPLSQKERDAGARNIVTSSGNTVCITNVHVEGQPEFGDHRERIKQFTFDFCYDGASEVSKTSAVPCQEQIYQDMGTEILQDAIEGYNACMFAYGQTGTGKTYTMMGHPGELGITPRICETHTLVCNLDEVKVDLRCMTNDDERLAVL</sequence>
<dbReference type="PROSITE" id="PS50067">
    <property type="entry name" value="KINESIN_MOTOR_2"/>
    <property type="match status" value="1"/>
</dbReference>
<evidence type="ECO:0000259" key="4">
    <source>
        <dbReference type="PROSITE" id="PS50067"/>
    </source>
</evidence>
<evidence type="ECO:0000313" key="6">
    <source>
        <dbReference type="Proteomes" id="UP000076420"/>
    </source>
</evidence>
<evidence type="ECO:0000313" key="5">
    <source>
        <dbReference type="EnsemblMetazoa" id="BGLB025451-PA"/>
    </source>
</evidence>
<evidence type="ECO:0000256" key="1">
    <source>
        <dbReference type="ARBA" id="ARBA00022741"/>
    </source>
</evidence>
<dbReference type="VEuPathDB" id="VectorBase:BGLAX_033006"/>
<dbReference type="Proteomes" id="UP000076420">
    <property type="component" value="Unassembled WGS sequence"/>
</dbReference>
<dbReference type="AlphaFoldDB" id="A0A2C9KZR7"/>
<accession>A0A2C9KZR7</accession>
<keyword evidence="2 3" id="KW-0067">ATP-binding</keyword>
<dbReference type="SUPFAM" id="SSF52540">
    <property type="entry name" value="P-loop containing nucleoside triphosphate hydrolases"/>
    <property type="match status" value="1"/>
</dbReference>
<dbReference type="InterPro" id="IPR027417">
    <property type="entry name" value="P-loop_NTPase"/>
</dbReference>
<dbReference type="EnsemblMetazoa" id="BGLB025451-RA">
    <property type="protein sequence ID" value="BGLB025451-PA"/>
    <property type="gene ID" value="BGLB025451"/>
</dbReference>
<dbReference type="GO" id="GO:0008017">
    <property type="term" value="F:microtubule binding"/>
    <property type="evidence" value="ECO:0007669"/>
    <property type="project" value="InterPro"/>
</dbReference>
<dbReference type="GO" id="GO:0003777">
    <property type="term" value="F:microtubule motor activity"/>
    <property type="evidence" value="ECO:0007669"/>
    <property type="project" value="InterPro"/>
</dbReference>
<protein>
    <recommendedName>
        <fullName evidence="4">Kinesin motor domain-containing protein</fullName>
    </recommendedName>
</protein>
<gene>
    <name evidence="5" type="primary">106080258</name>
</gene>
<dbReference type="PANTHER" id="PTHR47117">
    <property type="entry name" value="STAR-RELATED LIPID TRANSFER PROTEIN 9"/>
    <property type="match status" value="1"/>
</dbReference>
<dbReference type="InterPro" id="IPR001752">
    <property type="entry name" value="Kinesin_motor_dom"/>
</dbReference>
<dbReference type="SMART" id="SM00129">
    <property type="entry name" value="KISc"/>
    <property type="match status" value="1"/>
</dbReference>
<dbReference type="PANTHER" id="PTHR47117:SF1">
    <property type="entry name" value="STAR-RELATED LIPID TRANSFER PROTEIN 9"/>
    <property type="match status" value="1"/>
</dbReference>